<dbReference type="Pfam" id="PF13392">
    <property type="entry name" value="HNH_3"/>
    <property type="match status" value="1"/>
</dbReference>
<accession>A0A7Z0KZZ7</accession>
<dbReference type="GO" id="GO:0003677">
    <property type="term" value="F:DNA binding"/>
    <property type="evidence" value="ECO:0007669"/>
    <property type="project" value="InterPro"/>
</dbReference>
<evidence type="ECO:0000259" key="2">
    <source>
        <dbReference type="Pfam" id="PF13392"/>
    </source>
</evidence>
<proteinExistence type="predicted"/>
<dbReference type="Gene3D" id="3.30.730.10">
    <property type="entry name" value="AP2/ERF domain"/>
    <property type="match status" value="1"/>
</dbReference>
<dbReference type="GO" id="GO:0004519">
    <property type="term" value="F:endonuclease activity"/>
    <property type="evidence" value="ECO:0007669"/>
    <property type="project" value="UniProtKB-KW"/>
</dbReference>
<reference evidence="3 4" key="1">
    <citation type="journal article" date="2000" name="Arch. Microbiol.">
        <title>Rhodobaca bogoriensis gen. nov. and sp. nov., an alkaliphilic purple nonsulfur bacterium from African Rift Valley soda lakes.</title>
        <authorList>
            <person name="Milford A.D."/>
            <person name="Achenbach L.A."/>
            <person name="Jung D.O."/>
            <person name="Madigan M.T."/>
        </authorList>
    </citation>
    <scope>NUCLEOTIDE SEQUENCE [LARGE SCALE GENOMIC DNA]</scope>
    <source>
        <strain evidence="3 4">2376</strain>
    </source>
</reference>
<feature type="compositionally biased region" description="Polar residues" evidence="1">
    <location>
        <begin position="93"/>
        <end position="104"/>
    </location>
</feature>
<keyword evidence="3" id="KW-0378">Hydrolase</keyword>
<dbReference type="AlphaFoldDB" id="A0A7Z0KZZ7"/>
<keyword evidence="3" id="KW-0255">Endonuclease</keyword>
<keyword evidence="3" id="KW-0540">Nuclease</keyword>
<dbReference type="SUPFAM" id="SSF54171">
    <property type="entry name" value="DNA-binding domain"/>
    <property type="match status" value="1"/>
</dbReference>
<dbReference type="SUPFAM" id="SSF54060">
    <property type="entry name" value="His-Me finger endonucleases"/>
    <property type="match status" value="1"/>
</dbReference>
<dbReference type="Proteomes" id="UP000529417">
    <property type="component" value="Unassembled WGS sequence"/>
</dbReference>
<gene>
    <name evidence="3" type="ORF">HUK65_18340</name>
</gene>
<dbReference type="RefSeq" id="WP_179907723.1">
    <property type="nucleotide sequence ID" value="NZ_JACBXS010000115.1"/>
</dbReference>
<organism evidence="3 4">
    <name type="scientific">Rhabdonatronobacter sediminivivens</name>
    <dbReference type="NCBI Taxonomy" id="2743469"/>
    <lineage>
        <taxon>Bacteria</taxon>
        <taxon>Pseudomonadati</taxon>
        <taxon>Pseudomonadota</taxon>
        <taxon>Alphaproteobacteria</taxon>
        <taxon>Rhodobacterales</taxon>
        <taxon>Paracoccaceae</taxon>
        <taxon>Rhabdonatronobacter</taxon>
    </lineage>
</organism>
<evidence type="ECO:0000313" key="4">
    <source>
        <dbReference type="Proteomes" id="UP000529417"/>
    </source>
</evidence>
<keyword evidence="4" id="KW-1185">Reference proteome</keyword>
<evidence type="ECO:0000256" key="1">
    <source>
        <dbReference type="SAM" id="MobiDB-lite"/>
    </source>
</evidence>
<comment type="caution">
    <text evidence="3">The sequence shown here is derived from an EMBL/GenBank/DDBJ whole genome shotgun (WGS) entry which is preliminary data.</text>
</comment>
<dbReference type="InterPro" id="IPR016177">
    <property type="entry name" value="DNA-bd_dom_sf"/>
</dbReference>
<feature type="region of interest" description="Disordered" evidence="1">
    <location>
        <begin position="90"/>
        <end position="116"/>
    </location>
</feature>
<dbReference type="EMBL" id="JACBXS010000115">
    <property type="protein sequence ID" value="NYS26914.1"/>
    <property type="molecule type" value="Genomic_DNA"/>
</dbReference>
<dbReference type="GO" id="GO:0003700">
    <property type="term" value="F:DNA-binding transcription factor activity"/>
    <property type="evidence" value="ECO:0007669"/>
    <property type="project" value="InterPro"/>
</dbReference>
<dbReference type="InterPro" id="IPR044925">
    <property type="entry name" value="His-Me_finger_sf"/>
</dbReference>
<dbReference type="InterPro" id="IPR003615">
    <property type="entry name" value="HNH_nuc"/>
</dbReference>
<sequence>MLTQDRLKERVHYDPETGQFTWKTGSRAGEVAGTVHDHRGHLKLGIDYERHLLHRLAVLYMTGRMPTEPVYHADRNPSNNAWNNLLASDIASDAQSQPARSSGRPSPRKGAIYAQGDQWQVTIRDPRTGRVTNLGVFKTIEEAHAAYCDADRKCKDDGAKAA</sequence>
<evidence type="ECO:0000313" key="3">
    <source>
        <dbReference type="EMBL" id="NYS26914.1"/>
    </source>
</evidence>
<protein>
    <submittedName>
        <fullName evidence="3">HNH endonuclease</fullName>
    </submittedName>
</protein>
<name>A0A7Z0KZZ7_9RHOB</name>
<dbReference type="InterPro" id="IPR036955">
    <property type="entry name" value="AP2/ERF_dom_sf"/>
</dbReference>
<feature type="domain" description="HNH nuclease" evidence="2">
    <location>
        <begin position="52"/>
        <end position="87"/>
    </location>
</feature>